<accession>A0ABU7DTC8</accession>
<comment type="caution">
    <text evidence="1">The sequence shown here is derived from an EMBL/GenBank/DDBJ whole genome shotgun (WGS) entry which is preliminary data.</text>
</comment>
<dbReference type="InterPro" id="IPR032675">
    <property type="entry name" value="LRR_dom_sf"/>
</dbReference>
<evidence type="ECO:0000313" key="2">
    <source>
        <dbReference type="Proteomes" id="UP001352852"/>
    </source>
</evidence>
<proteinExistence type="predicted"/>
<protein>
    <recommendedName>
        <fullName evidence="3">Tubulin-specific chaperone E</fullName>
    </recommendedName>
</protein>
<evidence type="ECO:0000313" key="1">
    <source>
        <dbReference type="EMBL" id="MED6278111.1"/>
    </source>
</evidence>
<name>A0ABU7DTC8_9TELE</name>
<sequence>MLNHCEVNGPGAAGEIRKTTPNVQWLDLSGSLVSRWEDVAAITEQLENLEGLQLSVNRISLTSDPWAHRRAFGNLKVLALNRCDITWLQKDKLTPANQHKMPPFTTEDFDKRLQKLAVLEMKIH</sequence>
<dbReference type="Gene3D" id="3.80.10.10">
    <property type="entry name" value="Ribonuclease Inhibitor"/>
    <property type="match status" value="1"/>
</dbReference>
<dbReference type="SUPFAM" id="SSF52058">
    <property type="entry name" value="L domain-like"/>
    <property type="match status" value="1"/>
</dbReference>
<reference evidence="1 2" key="1">
    <citation type="submission" date="2021-06" db="EMBL/GenBank/DDBJ databases">
        <authorList>
            <person name="Palmer J.M."/>
        </authorList>
    </citation>
    <scope>NUCLEOTIDE SEQUENCE [LARGE SCALE GENOMIC DNA]</scope>
    <source>
        <strain evidence="1 2">CL_MEX2019</strain>
        <tissue evidence="1">Muscle</tissue>
    </source>
</reference>
<organism evidence="1 2">
    <name type="scientific">Characodon lateralis</name>
    <dbReference type="NCBI Taxonomy" id="208331"/>
    <lineage>
        <taxon>Eukaryota</taxon>
        <taxon>Metazoa</taxon>
        <taxon>Chordata</taxon>
        <taxon>Craniata</taxon>
        <taxon>Vertebrata</taxon>
        <taxon>Euteleostomi</taxon>
        <taxon>Actinopterygii</taxon>
        <taxon>Neopterygii</taxon>
        <taxon>Teleostei</taxon>
        <taxon>Neoteleostei</taxon>
        <taxon>Acanthomorphata</taxon>
        <taxon>Ovalentaria</taxon>
        <taxon>Atherinomorphae</taxon>
        <taxon>Cyprinodontiformes</taxon>
        <taxon>Goodeidae</taxon>
        <taxon>Characodon</taxon>
    </lineage>
</organism>
<gene>
    <name evidence="1" type="ORF">CHARACLAT_020394</name>
</gene>
<dbReference type="EMBL" id="JAHUTJ010034711">
    <property type="protein sequence ID" value="MED6278111.1"/>
    <property type="molecule type" value="Genomic_DNA"/>
</dbReference>
<keyword evidence="2" id="KW-1185">Reference proteome</keyword>
<evidence type="ECO:0008006" key="3">
    <source>
        <dbReference type="Google" id="ProtNLM"/>
    </source>
</evidence>
<dbReference type="Proteomes" id="UP001352852">
    <property type="component" value="Unassembled WGS sequence"/>
</dbReference>